<evidence type="ECO:0000313" key="13">
    <source>
        <dbReference type="EMBL" id="KAJ9665282.1"/>
    </source>
</evidence>
<comment type="subcellular location">
    <subcellularLocation>
        <location evidence="2 10">Membrane</location>
        <topology evidence="2 10">Multi-pass membrane protein</topology>
    </subcellularLocation>
</comment>
<dbReference type="Pfam" id="PF01694">
    <property type="entry name" value="Rhomboid"/>
    <property type="match status" value="1"/>
</dbReference>
<name>A0ABQ9NSA7_9PEZI</name>
<keyword evidence="8 10" id="KW-1133">Transmembrane helix</keyword>
<evidence type="ECO:0000256" key="1">
    <source>
        <dbReference type="ARBA" id="ARBA00000156"/>
    </source>
</evidence>
<feature type="compositionally biased region" description="Low complexity" evidence="11">
    <location>
        <begin position="43"/>
        <end position="55"/>
    </location>
</feature>
<dbReference type="PANTHER" id="PTHR22936:SF69">
    <property type="entry name" value="RHOMBOID-LIKE PROTEIN"/>
    <property type="match status" value="1"/>
</dbReference>
<dbReference type="EMBL" id="JAPDRL010000030">
    <property type="protein sequence ID" value="KAJ9665282.1"/>
    <property type="molecule type" value="Genomic_DNA"/>
</dbReference>
<feature type="transmembrane region" description="Helical" evidence="10">
    <location>
        <begin position="151"/>
        <end position="172"/>
    </location>
</feature>
<dbReference type="InterPro" id="IPR035952">
    <property type="entry name" value="Rhomboid-like_sf"/>
</dbReference>
<proteinExistence type="inferred from homology"/>
<comment type="function">
    <text evidence="10">Serine protease involved in intramembrane proteolysis.</text>
</comment>
<comment type="caution">
    <text evidence="10">Lacks conserved residue(s) required for the propagation of feature annotation.</text>
</comment>
<sequence length="537" mass="58562">MAANDYYNPRENSPYSSPYNRREDAPLPPVPSTSPYPRPRIDTPSTTNVSPVTSPFDDREYPAYPHSSQQGLTADSAYYGAGERRHSRMSDPFTDHNAIQLQSQAPKLDGSPTRYNADPEGSELHGQPLGAASAQRQPSRRARKKKRKGWLSGRVTWVVYILSTVQVGVFIAEIVKQGILTGSPIATKPSFNPMIGPSTPLLINMGARFVPCMRNTPLITDSGGALLPCPNATTSSSLCSLSDLCGNGMPRSLDPQPGWDLSHKPEPNQWWRFIVPIFLHAGLIHIGFNLLLQLTLGRDMEKEIGSIRFFLVYFASGIFGFVLGGNYAAEGIASTGASGALFGILALCLLDLLYSWGERKSPVKDLLFILLDIAIAFVLGLLPGLDNFSHIGGFLMGLVLGLCLLHSPNALRERIGQDDPPYAAVDAARQDSPEVAKGDTALAAFAKAPVGFFKGRKPLWWAWWLIRAGALVGVLVGFIALLNNFYVYRSRCGWCKYLSCLPVNGWCEIGNLKLQPDAGTGTTPNRRDMFAAGKFAF</sequence>
<evidence type="ECO:0000256" key="7">
    <source>
        <dbReference type="ARBA" id="ARBA00022825"/>
    </source>
</evidence>
<evidence type="ECO:0000259" key="12">
    <source>
        <dbReference type="Pfam" id="PF01694"/>
    </source>
</evidence>
<feature type="transmembrane region" description="Helical" evidence="10">
    <location>
        <begin position="304"/>
        <end position="325"/>
    </location>
</feature>
<feature type="region of interest" description="Disordered" evidence="11">
    <location>
        <begin position="1"/>
        <end position="74"/>
    </location>
</feature>
<keyword evidence="14" id="KW-1185">Reference proteome</keyword>
<dbReference type="Gene3D" id="1.20.1540.10">
    <property type="entry name" value="Rhomboid-like"/>
    <property type="match status" value="1"/>
</dbReference>
<evidence type="ECO:0000256" key="8">
    <source>
        <dbReference type="ARBA" id="ARBA00022989"/>
    </source>
</evidence>
<feature type="transmembrane region" description="Helical" evidence="10">
    <location>
        <begin position="270"/>
        <end position="292"/>
    </location>
</feature>
<dbReference type="PANTHER" id="PTHR22936">
    <property type="entry name" value="RHOMBOID-RELATED"/>
    <property type="match status" value="1"/>
</dbReference>
<gene>
    <name evidence="13" type="ORF">H2201_004574</name>
</gene>
<accession>A0ABQ9NSA7</accession>
<keyword evidence="4 10" id="KW-0645">Protease</keyword>
<evidence type="ECO:0000256" key="3">
    <source>
        <dbReference type="ARBA" id="ARBA00009045"/>
    </source>
</evidence>
<feature type="transmembrane region" description="Helical" evidence="10">
    <location>
        <begin position="331"/>
        <end position="354"/>
    </location>
</feature>
<dbReference type="InterPro" id="IPR002610">
    <property type="entry name" value="Peptidase_S54_rhomboid-like"/>
</dbReference>
<evidence type="ECO:0000256" key="11">
    <source>
        <dbReference type="SAM" id="MobiDB-lite"/>
    </source>
</evidence>
<evidence type="ECO:0000256" key="2">
    <source>
        <dbReference type="ARBA" id="ARBA00004141"/>
    </source>
</evidence>
<feature type="compositionally biased region" description="Polar residues" evidence="11">
    <location>
        <begin position="10"/>
        <end position="19"/>
    </location>
</feature>
<comment type="caution">
    <text evidence="13">The sequence shown here is derived from an EMBL/GenBank/DDBJ whole genome shotgun (WGS) entry which is preliminary data.</text>
</comment>
<comment type="similarity">
    <text evidence="3 10">Belongs to the peptidase S54 family.</text>
</comment>
<feature type="region of interest" description="Disordered" evidence="11">
    <location>
        <begin position="102"/>
        <end position="147"/>
    </location>
</feature>
<feature type="transmembrane region" description="Helical" evidence="10">
    <location>
        <begin position="366"/>
        <end position="382"/>
    </location>
</feature>
<dbReference type="InterPro" id="IPR022764">
    <property type="entry name" value="Peptidase_S54_rhomboid_dom"/>
</dbReference>
<dbReference type="Proteomes" id="UP001172684">
    <property type="component" value="Unassembled WGS sequence"/>
</dbReference>
<evidence type="ECO:0000256" key="5">
    <source>
        <dbReference type="ARBA" id="ARBA00022692"/>
    </source>
</evidence>
<evidence type="ECO:0000256" key="6">
    <source>
        <dbReference type="ARBA" id="ARBA00022801"/>
    </source>
</evidence>
<dbReference type="EC" id="3.4.21.105" evidence="10"/>
<feature type="compositionally biased region" description="Basic residues" evidence="11">
    <location>
        <begin position="138"/>
        <end position="147"/>
    </location>
</feature>
<evidence type="ECO:0000256" key="10">
    <source>
        <dbReference type="RuleBase" id="RU362115"/>
    </source>
</evidence>
<keyword evidence="5 10" id="KW-0812">Transmembrane</keyword>
<keyword evidence="9 10" id="KW-0472">Membrane</keyword>
<evidence type="ECO:0000256" key="9">
    <source>
        <dbReference type="ARBA" id="ARBA00023136"/>
    </source>
</evidence>
<dbReference type="SUPFAM" id="SSF144091">
    <property type="entry name" value="Rhomboid-like"/>
    <property type="match status" value="1"/>
</dbReference>
<comment type="catalytic activity">
    <reaction evidence="1 10">
        <text>Cleaves type-1 transmembrane domains using a catalytic dyad composed of serine and histidine that are contributed by different transmembrane domains.</text>
        <dbReference type="EC" id="3.4.21.105"/>
    </reaction>
</comment>
<evidence type="ECO:0000313" key="14">
    <source>
        <dbReference type="Proteomes" id="UP001172684"/>
    </source>
</evidence>
<evidence type="ECO:0000256" key="4">
    <source>
        <dbReference type="ARBA" id="ARBA00022670"/>
    </source>
</evidence>
<keyword evidence="7 10" id="KW-0720">Serine protease</keyword>
<keyword evidence="6 10" id="KW-0378">Hydrolase</keyword>
<organism evidence="13 14">
    <name type="scientific">Coniosporium apollinis</name>
    <dbReference type="NCBI Taxonomy" id="61459"/>
    <lineage>
        <taxon>Eukaryota</taxon>
        <taxon>Fungi</taxon>
        <taxon>Dikarya</taxon>
        <taxon>Ascomycota</taxon>
        <taxon>Pezizomycotina</taxon>
        <taxon>Dothideomycetes</taxon>
        <taxon>Dothideomycetes incertae sedis</taxon>
        <taxon>Coniosporium</taxon>
    </lineage>
</organism>
<feature type="transmembrane region" description="Helical" evidence="10">
    <location>
        <begin position="461"/>
        <end position="482"/>
    </location>
</feature>
<protein>
    <recommendedName>
        <fullName evidence="10">Rhomboid-type serine protease</fullName>
        <ecNumber evidence="10">3.4.21.105</ecNumber>
    </recommendedName>
</protein>
<feature type="domain" description="Peptidase S54 rhomboid" evidence="12">
    <location>
        <begin position="268"/>
        <end position="406"/>
    </location>
</feature>
<feature type="compositionally biased region" description="Pro residues" evidence="11">
    <location>
        <begin position="26"/>
        <end position="38"/>
    </location>
</feature>
<reference evidence="13" key="1">
    <citation type="submission" date="2022-10" db="EMBL/GenBank/DDBJ databases">
        <title>Culturing micro-colonial fungi from biological soil crusts in the Mojave desert and describing Neophaeococcomyces mojavensis, and introducing the new genera and species Taxawa tesnikishii.</title>
        <authorList>
            <person name="Kurbessoian T."/>
            <person name="Stajich J.E."/>
        </authorList>
    </citation>
    <scope>NUCLEOTIDE SEQUENCE</scope>
    <source>
        <strain evidence="13">TK_1</strain>
    </source>
</reference>